<organism evidence="1 2">
    <name type="scientific">Brassicogethes aeneus</name>
    <name type="common">Rape pollen beetle</name>
    <name type="synonym">Meligethes aeneus</name>
    <dbReference type="NCBI Taxonomy" id="1431903"/>
    <lineage>
        <taxon>Eukaryota</taxon>
        <taxon>Metazoa</taxon>
        <taxon>Ecdysozoa</taxon>
        <taxon>Arthropoda</taxon>
        <taxon>Hexapoda</taxon>
        <taxon>Insecta</taxon>
        <taxon>Pterygota</taxon>
        <taxon>Neoptera</taxon>
        <taxon>Endopterygota</taxon>
        <taxon>Coleoptera</taxon>
        <taxon>Polyphaga</taxon>
        <taxon>Cucujiformia</taxon>
        <taxon>Nitidulidae</taxon>
        <taxon>Meligethinae</taxon>
        <taxon>Brassicogethes</taxon>
    </lineage>
</organism>
<evidence type="ECO:0000313" key="2">
    <source>
        <dbReference type="Proteomes" id="UP001154078"/>
    </source>
</evidence>
<keyword evidence="2" id="KW-1185">Reference proteome</keyword>
<protein>
    <submittedName>
        <fullName evidence="1">Uncharacterized protein</fullName>
    </submittedName>
</protein>
<evidence type="ECO:0000313" key="1">
    <source>
        <dbReference type="EMBL" id="CAH0561996.1"/>
    </source>
</evidence>
<proteinExistence type="predicted"/>
<gene>
    <name evidence="1" type="ORF">MELIAE_LOCUS11250</name>
</gene>
<dbReference type="Proteomes" id="UP001154078">
    <property type="component" value="Chromosome 8"/>
</dbReference>
<reference evidence="1" key="1">
    <citation type="submission" date="2021-12" db="EMBL/GenBank/DDBJ databases">
        <authorList>
            <person name="King R."/>
        </authorList>
    </citation>
    <scope>NUCLEOTIDE SEQUENCE</scope>
</reference>
<name>A0A9P0BEY6_BRAAE</name>
<accession>A0A9P0BEY6</accession>
<sequence>MNEKDSVKRRLVSRKKAPEVKQTLTSYRRLLNANPILQYQIEGKPLPVIKSKEPENLPQTINCSKNFNNVSKVSNYSIKKDTFKKPIINPKIEPSNTKSTVKNRYPNYLKFSSNLQKKNNVQQWSMTNNKRRSKSVENLTSQSLKNINIKSTTFETEKKTSNVNLQQSITTSKKRLSKSAENINNDESIVFKTPSAYERRSLACKTPMSTNRKSLFNHCSTPRLPTHAELQERLNKWLLKRGKSLSTYTHLKCFGSHGQKKGEQIDEENKENIEVKDEGSYEDLLIISKEETVSEHESEELAKTALLDLHQLILEGYNLNQCECWLQVIKQKYTNLDKDPQYWECRAAIEEARGNISQAVEYFQNAIVTGADVKSVDQSLDQLLEKFSLLDINTGITEEKKMRGHSRIVQDARNIFKSSIIKFAIQEKSLQQRKNETDKKLVVTPVRRSTRLSRSNYVSTPGVQLYSSLREISDDVSFQSNNALC</sequence>
<dbReference type="AlphaFoldDB" id="A0A9P0BEY6"/>
<dbReference type="EMBL" id="OV121139">
    <property type="protein sequence ID" value="CAH0561996.1"/>
    <property type="molecule type" value="Genomic_DNA"/>
</dbReference>
<dbReference type="OrthoDB" id="6350539at2759"/>